<reference evidence="1" key="1">
    <citation type="journal article" date="2014" name="Front. Microbiol.">
        <title>High frequency of phylogenetically diverse reductive dehalogenase-homologous genes in deep subseafloor sedimentary metagenomes.</title>
        <authorList>
            <person name="Kawai M."/>
            <person name="Futagami T."/>
            <person name="Toyoda A."/>
            <person name="Takaki Y."/>
            <person name="Nishi S."/>
            <person name="Hori S."/>
            <person name="Arai W."/>
            <person name="Tsubouchi T."/>
            <person name="Morono Y."/>
            <person name="Uchiyama I."/>
            <person name="Ito T."/>
            <person name="Fujiyama A."/>
            <person name="Inagaki F."/>
            <person name="Takami H."/>
        </authorList>
    </citation>
    <scope>NUCLEOTIDE SEQUENCE</scope>
    <source>
        <strain evidence="1">Expedition CK06-06</strain>
    </source>
</reference>
<dbReference type="GO" id="GO:0006508">
    <property type="term" value="P:proteolysis"/>
    <property type="evidence" value="ECO:0007669"/>
    <property type="project" value="InterPro"/>
</dbReference>
<comment type="caution">
    <text evidence="1">The sequence shown here is derived from an EMBL/GenBank/DDBJ whole genome shotgun (WGS) entry which is preliminary data.</text>
</comment>
<organism evidence="1">
    <name type="scientific">marine sediment metagenome</name>
    <dbReference type="NCBI Taxonomy" id="412755"/>
    <lineage>
        <taxon>unclassified sequences</taxon>
        <taxon>metagenomes</taxon>
        <taxon>ecological metagenomes</taxon>
    </lineage>
</organism>
<gene>
    <name evidence="1" type="ORF">S06H3_63877</name>
</gene>
<name>X1QB95_9ZZZZ</name>
<evidence type="ECO:0000313" key="1">
    <source>
        <dbReference type="EMBL" id="GAI48315.1"/>
    </source>
</evidence>
<evidence type="ECO:0008006" key="2">
    <source>
        <dbReference type="Google" id="ProtNLM"/>
    </source>
</evidence>
<dbReference type="GO" id="GO:0004190">
    <property type="term" value="F:aspartic-type endopeptidase activity"/>
    <property type="evidence" value="ECO:0007669"/>
    <property type="project" value="InterPro"/>
</dbReference>
<protein>
    <recommendedName>
        <fullName evidence="2">Peptidase A2 domain-containing protein</fullName>
    </recommendedName>
</protein>
<proteinExistence type="predicted"/>
<dbReference type="PROSITE" id="PS00141">
    <property type="entry name" value="ASP_PROTEASE"/>
    <property type="match status" value="1"/>
</dbReference>
<accession>X1QB95</accession>
<dbReference type="InterPro" id="IPR001969">
    <property type="entry name" value="Aspartic_peptidase_AS"/>
</dbReference>
<dbReference type="InterPro" id="IPR021109">
    <property type="entry name" value="Peptidase_aspartic_dom_sf"/>
</dbReference>
<sequence>VAKVTVTNPIDKTKSRTFDALVDTGASMLTLPKNWKKDLGNLAETRIAKVEFADQNIKEVEICGPVSIQVEGFQKIFSEIAFLEMNTSDGAYEPLIGYIPLEQSGILVDMLGHRLKAAKYLDLK</sequence>
<dbReference type="Gene3D" id="2.40.70.10">
    <property type="entry name" value="Acid Proteases"/>
    <property type="match status" value="1"/>
</dbReference>
<dbReference type="EMBL" id="BARV01042491">
    <property type="protein sequence ID" value="GAI48315.1"/>
    <property type="molecule type" value="Genomic_DNA"/>
</dbReference>
<feature type="non-terminal residue" evidence="1">
    <location>
        <position position="1"/>
    </location>
</feature>
<dbReference type="AlphaFoldDB" id="X1QB95"/>